<feature type="region of interest" description="Disordered" evidence="7">
    <location>
        <begin position="1727"/>
        <end position="1765"/>
    </location>
</feature>
<evidence type="ECO:0000256" key="2">
    <source>
        <dbReference type="ARBA" id="ARBA00022840"/>
    </source>
</evidence>
<comment type="caution">
    <text evidence="9">The sequence shown here is derived from an EMBL/GenBank/DDBJ whole genome shotgun (WGS) entry which is preliminary data.</text>
</comment>
<evidence type="ECO:0000256" key="7">
    <source>
        <dbReference type="SAM" id="MobiDB-lite"/>
    </source>
</evidence>
<evidence type="ECO:0000256" key="5">
    <source>
        <dbReference type="ARBA" id="ARBA00041902"/>
    </source>
</evidence>
<dbReference type="Pfam" id="PF13857">
    <property type="entry name" value="Ank_5"/>
    <property type="match status" value="1"/>
</dbReference>
<dbReference type="InterPro" id="IPR036770">
    <property type="entry name" value="Ankyrin_rpt-contain_sf"/>
</dbReference>
<dbReference type="PROSITE" id="PS50011">
    <property type="entry name" value="PROTEIN_KINASE_DOM"/>
    <property type="match status" value="1"/>
</dbReference>
<feature type="compositionally biased region" description="Basic and acidic residues" evidence="7">
    <location>
        <begin position="1330"/>
        <end position="1419"/>
    </location>
</feature>
<feature type="compositionally biased region" description="Acidic residues" evidence="7">
    <location>
        <begin position="1537"/>
        <end position="1550"/>
    </location>
</feature>
<feature type="region of interest" description="Disordered" evidence="7">
    <location>
        <begin position="1624"/>
        <end position="1663"/>
    </location>
</feature>
<evidence type="ECO:0000256" key="3">
    <source>
        <dbReference type="ARBA" id="ARBA00038543"/>
    </source>
</evidence>
<evidence type="ECO:0000313" key="9">
    <source>
        <dbReference type="EMBL" id="GMI40028.1"/>
    </source>
</evidence>
<proteinExistence type="predicted"/>
<dbReference type="Gene3D" id="1.10.510.10">
    <property type="entry name" value="Transferase(Phosphotransferase) domain 1"/>
    <property type="match status" value="1"/>
</dbReference>
<reference evidence="9 10" key="1">
    <citation type="journal article" date="2023" name="Commun. Biol.">
        <title>Genome analysis of Parmales, the sister group of diatoms, reveals the evolutionary specialization of diatoms from phago-mixotrophs to photoautotrophs.</title>
        <authorList>
            <person name="Ban H."/>
            <person name="Sato S."/>
            <person name="Yoshikawa S."/>
            <person name="Yamada K."/>
            <person name="Nakamura Y."/>
            <person name="Ichinomiya M."/>
            <person name="Sato N."/>
            <person name="Blanc-Mathieu R."/>
            <person name="Endo H."/>
            <person name="Kuwata A."/>
            <person name="Ogata H."/>
        </authorList>
    </citation>
    <scope>NUCLEOTIDE SEQUENCE [LARGE SCALE GENOMIC DNA]</scope>
</reference>
<dbReference type="InterPro" id="IPR011009">
    <property type="entry name" value="Kinase-like_dom_sf"/>
</dbReference>
<dbReference type="Gene3D" id="1.25.40.20">
    <property type="entry name" value="Ankyrin repeat-containing domain"/>
    <property type="match status" value="1"/>
</dbReference>
<evidence type="ECO:0000259" key="8">
    <source>
        <dbReference type="PROSITE" id="PS50011"/>
    </source>
</evidence>
<dbReference type="SMART" id="SM00248">
    <property type="entry name" value="ANK"/>
    <property type="match status" value="3"/>
</dbReference>
<dbReference type="Pfam" id="PF00069">
    <property type="entry name" value="Pkinase"/>
    <property type="match status" value="2"/>
</dbReference>
<comment type="subunit">
    <text evidence="3">May form a complex composed of at least the catalytic subunit CRK2 and a cyclin.</text>
</comment>
<keyword evidence="1" id="KW-0547">Nucleotide-binding</keyword>
<evidence type="ECO:0000313" key="10">
    <source>
        <dbReference type="Proteomes" id="UP001165060"/>
    </source>
</evidence>
<feature type="compositionally biased region" description="Gly residues" evidence="7">
    <location>
        <begin position="1578"/>
        <end position="1587"/>
    </location>
</feature>
<dbReference type="EMBL" id="BRYB01000903">
    <property type="protein sequence ID" value="GMI40028.1"/>
    <property type="molecule type" value="Genomic_DNA"/>
</dbReference>
<dbReference type="InterPro" id="IPR002110">
    <property type="entry name" value="Ankyrin_rpt"/>
</dbReference>
<name>A0ABQ6N4Z1_9STRA</name>
<feature type="region of interest" description="Disordered" evidence="7">
    <location>
        <begin position="1005"/>
        <end position="1084"/>
    </location>
</feature>
<feature type="region of interest" description="Disordered" evidence="7">
    <location>
        <begin position="1537"/>
        <end position="1562"/>
    </location>
</feature>
<keyword evidence="10" id="KW-1185">Reference proteome</keyword>
<sequence length="1795" mass="198841">MPPFWSASPIHELITKKAWVDLSALLAKSPNAASSKDREGCLPLHAACKTGAPPATVSELIKVYPASLKIKTPDGLTPLHHACMYNTPVEAIEAMFGNAPKDVELSSQTVEKAGSQAGWTPMHFALNFHQDPAIVSLLQQKGDGLISTKDKKGSLPIHYSTSGTCSKGVRMAAFLAFPVKECLDEELVTAISGEISTELNRGIGIKDKSLLSAWCSIVSYSDPPDRFLASIDSLLSSFPSSLHHLTKLKSPTGQSPLESANPLAFKLMTKHMLFCGRYVLGEVVHRGVNNVLVQAKDLQGSGDYKAIFGAFCDMVAEEHKNLVAAHAEATAAAAAKAEAAKAEAKEGDEPAPSPDEVAPVPPYAAGKLPKHRIFEAINMLGFGVSPEQFDNIFARWDESDDHLIDEASFLELVKKDLDKNKPRNVVIKFMRDRSKFYNEITPRYECDLSSRHVMSLLKRFDETGSGPENERFASDLQRQQQHLAGPQEDLGIMSPREEFRCAFVMPKADQNLDTIYRQERPHGNSVRRYMLQVGECLEYLHSKSLVHGDLKMLNIVSFNDKLRIIDMDSSMILNPPQQPSVPPETPLPPVHYGRANSFSSALVPPEMLYEFKSQDEIDDYTKYWGALKEQPELWESVAPMEDADEEGKLFCFKVWRADDSDVMSEMSTTKSNSYQIDPTDFSLLPYDVLQAKTSFDVWAYGCMLFTFCAGAPLFQADCDDNLAANSVADLCNWTDDIKEARVMSSVHDPLEQDLLLNLLAADPKDRFRSMTEVLQHPYFTSPDPFSVEASKVTARMAALTAKLAENKRRDRMLIEGRSKFTPRVSELHLRIMDKSPSTILHEAFNTSFDLPKAFVILPEQADASSIWVTALGNIMKLLEGKEGKEGGHIVSVRAEFLKALEYYGEGRYELHWIDELDGTVPPGGGVVTMSFLNALRFMPLMVTGLRVIAGTFGVEKLARCLQVPVGKVPESLLLPPGVSINTVDLAYDFDDFQTQIDDYGRYLEEEEDKKKKKEADAKVAEKGEGRDGEGGEEKDEEKVEKKAVPPLSIDPASPAVPVPEPSPTNTPPPSTPPQGGGKKYPQSPYELHKYSHASQMRQFDDFVTSRDKDFTLSNLYRVQLPLNLSTCIWTTAENYDKITATAVPEEVVARKELLDELNNKLSAQTISITGYKSSITQLKSSIAELNATVKEKDKQIEDHISMKESLQESVEGLEQNNFDNLQKAKAKEEELESSIGALKEEKDILEKDLKQQIQILQEEMEEQMKEKEADFLAERNALEDNLDASNKIQQKKLEEKEKTLQKQQEEYAALQAKLQESHQKFEEDMTATRSKHDDELKARAQRLQELEEKKQQELEELERKKMEHLQHQEEEHRKERERILQEKEREVRSKEHEHEREKGARGRLETEQDELEQKLKKSDSQLLALEDQHAELENKNRDYMMECKVKDSRINVLKAKNAELEQAMAEVVEEVASSKKKNRELEQMRAMVTKRDGQLSSKISECDKKQGSGDADSPLGMMQSISVNASPIGKVSFPSWDEEAYDEADGDSDEAVISPRQDETSREQIKFALPSLESALKKGGGVGGGGAKFSSPNPSPRAQSPVAKCVLRRSSFQLDNNDAVLKRLSATSAGSTGEEEKKEGGGIAKKLSGGVGVSSPARRTSFRDTVGGDLADIATIKADGSIAYSPKHSAKASASINLKIAPPKPTAISTPTRHMGKKLLPEVGGVVVEGAAGGGPASPQRDPRDESVNTSIAPSPPTDESVLEHKRKVRALVFGLRASNTLAAGIGGLGGEKEL</sequence>
<evidence type="ECO:0000256" key="1">
    <source>
        <dbReference type="ARBA" id="ARBA00022741"/>
    </source>
</evidence>
<evidence type="ECO:0000256" key="6">
    <source>
        <dbReference type="ARBA" id="ARBA00042858"/>
    </source>
</evidence>
<dbReference type="InterPro" id="IPR000719">
    <property type="entry name" value="Prot_kinase_dom"/>
</dbReference>
<dbReference type="InterPro" id="IPR050108">
    <property type="entry name" value="CDK"/>
</dbReference>
<dbReference type="SUPFAM" id="SSF56112">
    <property type="entry name" value="Protein kinase-like (PK-like)"/>
    <property type="match status" value="1"/>
</dbReference>
<dbReference type="Proteomes" id="UP001165060">
    <property type="component" value="Unassembled WGS sequence"/>
</dbReference>
<evidence type="ECO:0000256" key="4">
    <source>
        <dbReference type="ARBA" id="ARBA00039612"/>
    </source>
</evidence>
<feature type="region of interest" description="Disordered" evidence="7">
    <location>
        <begin position="1578"/>
        <end position="1602"/>
    </location>
</feature>
<dbReference type="SUPFAM" id="SSF48403">
    <property type="entry name" value="Ankyrin repeat"/>
    <property type="match status" value="1"/>
</dbReference>
<feature type="compositionally biased region" description="Basic and acidic residues" evidence="7">
    <location>
        <begin position="1013"/>
        <end position="1043"/>
    </location>
</feature>
<protein>
    <recommendedName>
        <fullName evidence="4">Cyclin-dependent kinase 2 homolog</fullName>
    </recommendedName>
    <alternativeName>
        <fullName evidence="5">Cell division control protein 2 homolog</fullName>
    </alternativeName>
    <alternativeName>
        <fullName evidence="6">cdc2-related kinase 2</fullName>
    </alternativeName>
</protein>
<accession>A0ABQ6N4Z1</accession>
<keyword evidence="2" id="KW-0067">ATP-binding</keyword>
<feature type="region of interest" description="Disordered" evidence="7">
    <location>
        <begin position="1313"/>
        <end position="1422"/>
    </location>
</feature>
<organism evidence="9 10">
    <name type="scientific">Tetraparma gracilis</name>
    <dbReference type="NCBI Taxonomy" id="2962635"/>
    <lineage>
        <taxon>Eukaryota</taxon>
        <taxon>Sar</taxon>
        <taxon>Stramenopiles</taxon>
        <taxon>Ochrophyta</taxon>
        <taxon>Bolidophyceae</taxon>
        <taxon>Parmales</taxon>
        <taxon>Triparmaceae</taxon>
        <taxon>Tetraparma</taxon>
    </lineage>
</organism>
<feature type="region of interest" description="Disordered" evidence="7">
    <location>
        <begin position="1487"/>
        <end position="1517"/>
    </location>
</feature>
<feature type="domain" description="Protein kinase" evidence="8">
    <location>
        <begin position="374"/>
        <end position="779"/>
    </location>
</feature>
<dbReference type="PANTHER" id="PTHR24056">
    <property type="entry name" value="CELL DIVISION PROTEIN KINASE"/>
    <property type="match status" value="1"/>
</dbReference>
<dbReference type="SMART" id="SM00220">
    <property type="entry name" value="S_TKc"/>
    <property type="match status" value="1"/>
</dbReference>
<feature type="compositionally biased region" description="Pro residues" evidence="7">
    <location>
        <begin position="1054"/>
        <end position="1072"/>
    </location>
</feature>
<gene>
    <name evidence="9" type="ORF">TeGR_g4746</name>
</gene>